<evidence type="ECO:0000313" key="4">
    <source>
        <dbReference type="Proteomes" id="UP000078237"/>
    </source>
</evidence>
<reference evidence="3 4" key="1">
    <citation type="journal article" date="2016" name="Genome Announc.">
        <title>Genome Sequence of Madurella mycetomatis mm55, Isolated from a Human Mycetoma Case in Sudan.</title>
        <authorList>
            <person name="Smit S."/>
            <person name="Derks M.F."/>
            <person name="Bervoets S."/>
            <person name="Fahal A."/>
            <person name="van Leeuwen W."/>
            <person name="van Belkum A."/>
            <person name="van de Sande W.W."/>
        </authorList>
    </citation>
    <scope>NUCLEOTIDE SEQUENCE [LARGE SCALE GENOMIC DNA]</scope>
    <source>
        <strain evidence="4">mm55</strain>
    </source>
</reference>
<feature type="compositionally biased region" description="Polar residues" evidence="1">
    <location>
        <begin position="14"/>
        <end position="27"/>
    </location>
</feature>
<evidence type="ECO:0000259" key="2">
    <source>
        <dbReference type="Pfam" id="PF13259"/>
    </source>
</evidence>
<dbReference type="STRING" id="100816.A0A175WAB5"/>
<evidence type="ECO:0000256" key="1">
    <source>
        <dbReference type="SAM" id="MobiDB-lite"/>
    </source>
</evidence>
<comment type="caution">
    <text evidence="3">The sequence shown here is derived from an EMBL/GenBank/DDBJ whole genome shotgun (WGS) entry which is preliminary data.</text>
</comment>
<dbReference type="PANTHER" id="PTHR28065:SF1">
    <property type="entry name" value="DUF4050 DOMAIN-CONTAINING PROTEIN"/>
    <property type="match status" value="1"/>
</dbReference>
<feature type="compositionally biased region" description="Pro residues" evidence="1">
    <location>
        <begin position="428"/>
        <end position="438"/>
    </location>
</feature>
<dbReference type="AlphaFoldDB" id="A0A175WAB5"/>
<feature type="region of interest" description="Disordered" evidence="1">
    <location>
        <begin position="513"/>
        <end position="649"/>
    </location>
</feature>
<feature type="compositionally biased region" description="Polar residues" evidence="1">
    <location>
        <begin position="380"/>
        <end position="397"/>
    </location>
</feature>
<sequence>MTLDRLGRQRLRAANQSKRGTNKASPTSLWHLQAAAGHGHEHVLLVHSSGLGELGLLGQDIIPPERLVTPHLQRRLQAPAPGAAYINSAPLPVSREASGGDHESPAVPLNRTPPTMIFSDLYKSPRSPLSKLRNSFPHAVPPPSDIDADLVSRDKAKQKEAVRKYLAEKVRNDWEFVWPPLTPSAPTNKPPDRDGAPPSNGTPASPQDVAENGNPDGASAPATGNDDAPRDPGEEADSESDAESVYSTISEDPVHFRPRAEWASDLSDDDDEPHVVPCPFRFANPEAVGKAVRTSIETKRTRRRRALREEATWNHGLACFEARRNAWTGARTVRVKPKPPAPVSPTSTRRIFWRHHRTESSASHTAGTFSGSPPAPTSPLRPTTTRNSQQTDTSSEPDSARSGGGVQSTAFRESTGPPSPYPVETLLPVPPPLLPPQNPMRASVTPSMYASLYDKVVVQSLQPSCPVNLSDMLRACVVGWKRDGEWPPKSSYPTPVHISAQATAAELLVIRQRKQHQQQQQQNAITRKQAPAPRGNTTAVPASRRLSLVGLLGGGGNKAASGEKPAQEEKEKSKEGKENQASHSHSHSDEGGGSSSKALFRRSLQKVFSLGQHQHHPQPGHGNTGGGVGANGDATSPLSPSTKEVNAAG</sequence>
<dbReference type="VEuPathDB" id="FungiDB:MMYC01_202124"/>
<dbReference type="Pfam" id="PF13259">
    <property type="entry name" value="clamp_Gag1-like"/>
    <property type="match status" value="1"/>
</dbReference>
<feature type="compositionally biased region" description="Polar residues" evidence="1">
    <location>
        <begin position="633"/>
        <end position="649"/>
    </location>
</feature>
<feature type="compositionally biased region" description="Basic and acidic residues" evidence="1">
    <location>
        <begin position="565"/>
        <end position="590"/>
    </location>
</feature>
<dbReference type="OrthoDB" id="5422958at2759"/>
<dbReference type="PANTHER" id="PTHR28065">
    <property type="entry name" value="FREQUENIN"/>
    <property type="match status" value="1"/>
</dbReference>
<feature type="domain" description="Gag1-like clamp" evidence="2">
    <location>
        <begin position="279"/>
        <end position="487"/>
    </location>
</feature>
<feature type="region of interest" description="Disordered" evidence="1">
    <location>
        <begin position="1"/>
        <end position="27"/>
    </location>
</feature>
<feature type="region of interest" description="Disordered" evidence="1">
    <location>
        <begin position="128"/>
        <end position="151"/>
    </location>
</feature>
<keyword evidence="4" id="KW-1185">Reference proteome</keyword>
<feature type="compositionally biased region" description="Polar residues" evidence="1">
    <location>
        <begin position="360"/>
        <end position="371"/>
    </location>
</feature>
<dbReference type="EMBL" id="LCTW02000053">
    <property type="protein sequence ID" value="KXX80698.1"/>
    <property type="molecule type" value="Genomic_DNA"/>
</dbReference>
<proteinExistence type="predicted"/>
<dbReference type="InterPro" id="IPR025124">
    <property type="entry name" value="Gag1-like_clamp"/>
</dbReference>
<evidence type="ECO:0000313" key="3">
    <source>
        <dbReference type="EMBL" id="KXX80698.1"/>
    </source>
</evidence>
<accession>A0A175WAB5</accession>
<feature type="region of interest" description="Disordered" evidence="1">
    <location>
        <begin position="357"/>
        <end position="439"/>
    </location>
</feature>
<dbReference type="Proteomes" id="UP000078237">
    <property type="component" value="Unassembled WGS sequence"/>
</dbReference>
<dbReference type="InterPro" id="IPR053274">
    <property type="entry name" value="Fluconazole_resistance"/>
</dbReference>
<protein>
    <recommendedName>
        <fullName evidence="2">Gag1-like clamp domain-containing protein</fullName>
    </recommendedName>
</protein>
<organism evidence="3 4">
    <name type="scientific">Madurella mycetomatis</name>
    <dbReference type="NCBI Taxonomy" id="100816"/>
    <lineage>
        <taxon>Eukaryota</taxon>
        <taxon>Fungi</taxon>
        <taxon>Dikarya</taxon>
        <taxon>Ascomycota</taxon>
        <taxon>Pezizomycotina</taxon>
        <taxon>Sordariomycetes</taxon>
        <taxon>Sordariomycetidae</taxon>
        <taxon>Sordariales</taxon>
        <taxon>Sordariales incertae sedis</taxon>
        <taxon>Madurella</taxon>
    </lineage>
</organism>
<name>A0A175WAB5_9PEZI</name>
<gene>
    <name evidence="3" type="ORF">MMYC01_202124</name>
</gene>
<feature type="region of interest" description="Disordered" evidence="1">
    <location>
        <begin position="177"/>
        <end position="252"/>
    </location>
</feature>